<dbReference type="Proteomes" id="UP000663880">
    <property type="component" value="Unassembled WGS sequence"/>
</dbReference>
<evidence type="ECO:0000313" key="10">
    <source>
        <dbReference type="Proteomes" id="UP000663880"/>
    </source>
</evidence>
<feature type="compositionally biased region" description="Polar residues" evidence="5">
    <location>
        <begin position="531"/>
        <end position="547"/>
    </location>
</feature>
<dbReference type="Pfam" id="PF13886">
    <property type="entry name" value="TM7S3_TM198"/>
    <property type="match status" value="1"/>
</dbReference>
<feature type="transmembrane region" description="Helical" evidence="6">
    <location>
        <begin position="394"/>
        <end position="412"/>
    </location>
</feature>
<evidence type="ECO:0000256" key="6">
    <source>
        <dbReference type="SAM" id="Phobius"/>
    </source>
</evidence>
<organism evidence="9 10">
    <name type="scientific">Pieris macdunnoughi</name>
    <dbReference type="NCBI Taxonomy" id="345717"/>
    <lineage>
        <taxon>Eukaryota</taxon>
        <taxon>Metazoa</taxon>
        <taxon>Ecdysozoa</taxon>
        <taxon>Arthropoda</taxon>
        <taxon>Hexapoda</taxon>
        <taxon>Insecta</taxon>
        <taxon>Pterygota</taxon>
        <taxon>Neoptera</taxon>
        <taxon>Endopterygota</taxon>
        <taxon>Lepidoptera</taxon>
        <taxon>Glossata</taxon>
        <taxon>Ditrysia</taxon>
        <taxon>Papilionoidea</taxon>
        <taxon>Pieridae</taxon>
        <taxon>Pierinae</taxon>
        <taxon>Pieris</taxon>
    </lineage>
</organism>
<keyword evidence="4 6" id="KW-0472">Membrane</keyword>
<dbReference type="InterPro" id="IPR042502">
    <property type="entry name" value="TM7SF3"/>
</dbReference>
<evidence type="ECO:0000256" key="3">
    <source>
        <dbReference type="ARBA" id="ARBA00022989"/>
    </source>
</evidence>
<feature type="signal peptide" evidence="7">
    <location>
        <begin position="1"/>
        <end position="24"/>
    </location>
</feature>
<gene>
    <name evidence="9" type="ORF">PMACD_LOCUS6088</name>
</gene>
<dbReference type="OrthoDB" id="5967337at2759"/>
<keyword evidence="3 6" id="KW-1133">Transmembrane helix</keyword>
<dbReference type="Pfam" id="PF25992">
    <property type="entry name" value="Ig_TM7SF3_N"/>
    <property type="match status" value="1"/>
</dbReference>
<evidence type="ECO:0000313" key="9">
    <source>
        <dbReference type="EMBL" id="CAF4840184.1"/>
    </source>
</evidence>
<feature type="domain" description="TM7S3/TM198-like" evidence="8">
    <location>
        <begin position="289"/>
        <end position="491"/>
    </location>
</feature>
<feature type="transmembrane region" description="Helical" evidence="6">
    <location>
        <begin position="308"/>
        <end position="328"/>
    </location>
</feature>
<feature type="transmembrane region" description="Helical" evidence="6">
    <location>
        <begin position="361"/>
        <end position="382"/>
    </location>
</feature>
<feature type="chain" id="PRO_5032621848" description="TM7S3/TM198-like domain-containing protein" evidence="7">
    <location>
        <begin position="25"/>
        <end position="547"/>
    </location>
</feature>
<reference evidence="9" key="1">
    <citation type="submission" date="2021-02" db="EMBL/GenBank/DDBJ databases">
        <authorList>
            <person name="Steward A R."/>
        </authorList>
    </citation>
    <scope>NUCLEOTIDE SEQUENCE</scope>
</reference>
<proteinExistence type="predicted"/>
<feature type="transmembrane region" description="Helical" evidence="6">
    <location>
        <begin position="419"/>
        <end position="439"/>
    </location>
</feature>
<evidence type="ECO:0000256" key="4">
    <source>
        <dbReference type="ARBA" id="ARBA00023136"/>
    </source>
</evidence>
<feature type="transmembrane region" description="Helical" evidence="6">
    <location>
        <begin position="280"/>
        <end position="301"/>
    </location>
</feature>
<protein>
    <recommendedName>
        <fullName evidence="8">TM7S3/TM198-like domain-containing protein</fullName>
    </recommendedName>
</protein>
<dbReference type="EMBL" id="CAJOBZ010000013">
    <property type="protein sequence ID" value="CAF4840184.1"/>
    <property type="molecule type" value="Genomic_DNA"/>
</dbReference>
<keyword evidence="7" id="KW-0732">Signal</keyword>
<dbReference type="InterPro" id="IPR025256">
    <property type="entry name" value="TM7S3/TM198-like_dom"/>
</dbReference>
<name>A0A821RD67_9NEOP</name>
<evidence type="ECO:0000256" key="5">
    <source>
        <dbReference type="SAM" id="MobiDB-lite"/>
    </source>
</evidence>
<comment type="subcellular location">
    <subcellularLocation>
        <location evidence="1">Membrane</location>
        <topology evidence="1">Multi-pass membrane protein</topology>
    </subcellularLocation>
</comment>
<feature type="transmembrane region" description="Helical" evidence="6">
    <location>
        <begin position="334"/>
        <end position="354"/>
    </location>
</feature>
<keyword evidence="2 6" id="KW-0812">Transmembrane</keyword>
<comment type="caution">
    <text evidence="9">The sequence shown here is derived from an EMBL/GenBank/DDBJ whole genome shotgun (WGS) entry which is preliminary data.</text>
</comment>
<feature type="region of interest" description="Disordered" evidence="5">
    <location>
        <begin position="515"/>
        <end position="547"/>
    </location>
</feature>
<evidence type="ECO:0000256" key="1">
    <source>
        <dbReference type="ARBA" id="ARBA00004141"/>
    </source>
</evidence>
<dbReference type="PANTHER" id="PTHR15937:SF3">
    <property type="entry name" value="TRANSMEMBRANE 7 SUPERFAMILY MEMBER 3"/>
    <property type="match status" value="1"/>
</dbReference>
<dbReference type="AlphaFoldDB" id="A0A821RD67"/>
<evidence type="ECO:0000256" key="2">
    <source>
        <dbReference type="ARBA" id="ARBA00022692"/>
    </source>
</evidence>
<sequence length="547" mass="61124">MSSRSVVKCGICLLTLMLINNICAQNLTLILNNTLSWGNKELYGGFINIKANSTLQVDCINENKNVSYIIFQVHSHLYNITLYNTTNVLGSSIYGTNLGLYSNVLPTIDTFFIINQNLVSLLLYVSVHGYSLDDPIPGGCNMEFPVPISPYLQTKYNNEYILVDAPPPKDQLDDKCNTIGNVVLLFYKMYLPERNFEADVYFEGIQKMLTVDNIEENGEFVPDNGLHNRRMLSAYQGVGSIYVAVAISVENASAYSVYVPTYTYACAPLVEGDCDIFDDVLSQLLLASILFIGLFVCYYGHRFFKTEMFLIGLISGGIVTYILISLMADLDRPALLGASILSGICFGAIWLLFWWFYGIPVLAVFLATLDVGFLFSAIIYYGLPGGLTALQFDVNFWTLFIFIMLTTSLLLVSMTLMSNILCCAILGAYAVVYSMDYYLGSSMKYIIINTVRRATVPKFNKAVLDPPFEWEDSLMCLLWVGLAMSGFLFQHFHNYGRPPFPPPPRSVRPGVPRSLYGATPLGPSRYPRVISRNQRSTVTSERSPLLA</sequence>
<keyword evidence="10" id="KW-1185">Reference proteome</keyword>
<evidence type="ECO:0000256" key="7">
    <source>
        <dbReference type="SAM" id="SignalP"/>
    </source>
</evidence>
<dbReference type="PANTHER" id="PTHR15937">
    <property type="entry name" value="TRANSMEMBRANE 7 SUPERFAMILY MEMBER 3"/>
    <property type="match status" value="1"/>
</dbReference>
<dbReference type="GO" id="GO:0005886">
    <property type="term" value="C:plasma membrane"/>
    <property type="evidence" value="ECO:0007669"/>
    <property type="project" value="TreeGrafter"/>
</dbReference>
<dbReference type="GO" id="GO:0043069">
    <property type="term" value="P:negative regulation of programmed cell death"/>
    <property type="evidence" value="ECO:0007669"/>
    <property type="project" value="TreeGrafter"/>
</dbReference>
<accession>A0A821RD67</accession>
<evidence type="ECO:0000259" key="8">
    <source>
        <dbReference type="Pfam" id="PF13886"/>
    </source>
</evidence>